<keyword evidence="5 6" id="KW-0472">Membrane</keyword>
<keyword evidence="2" id="KW-1003">Cell membrane</keyword>
<keyword evidence="3 6" id="KW-0812">Transmembrane</keyword>
<feature type="transmembrane region" description="Helical" evidence="6">
    <location>
        <begin position="173"/>
        <end position="195"/>
    </location>
</feature>
<feature type="transmembrane region" description="Helical" evidence="6">
    <location>
        <begin position="43"/>
        <end position="66"/>
    </location>
</feature>
<comment type="subcellular location">
    <subcellularLocation>
        <location evidence="1">Cell membrane</location>
        <topology evidence="1">Multi-pass membrane protein</topology>
    </subcellularLocation>
</comment>
<evidence type="ECO:0000256" key="5">
    <source>
        <dbReference type="ARBA" id="ARBA00023136"/>
    </source>
</evidence>
<evidence type="ECO:0000256" key="4">
    <source>
        <dbReference type="ARBA" id="ARBA00022989"/>
    </source>
</evidence>
<evidence type="ECO:0000259" key="7">
    <source>
        <dbReference type="Pfam" id="PF05425"/>
    </source>
</evidence>
<dbReference type="Pfam" id="PF05425">
    <property type="entry name" value="CopD"/>
    <property type="match status" value="1"/>
</dbReference>
<feature type="transmembrane region" description="Helical" evidence="6">
    <location>
        <begin position="12"/>
        <end position="31"/>
    </location>
</feature>
<evidence type="ECO:0000256" key="2">
    <source>
        <dbReference type="ARBA" id="ARBA00022475"/>
    </source>
</evidence>
<feature type="transmembrane region" description="Helical" evidence="6">
    <location>
        <begin position="336"/>
        <end position="359"/>
    </location>
</feature>
<gene>
    <name evidence="8" type="ORF">I7822_12930</name>
</gene>
<organism evidence="8 9">
    <name type="scientific">Metabacillus bambusae</name>
    <dbReference type="NCBI Taxonomy" id="2795218"/>
    <lineage>
        <taxon>Bacteria</taxon>
        <taxon>Bacillati</taxon>
        <taxon>Bacillota</taxon>
        <taxon>Bacilli</taxon>
        <taxon>Bacillales</taxon>
        <taxon>Bacillaceae</taxon>
        <taxon>Metabacillus</taxon>
    </lineage>
</organism>
<evidence type="ECO:0000313" key="8">
    <source>
        <dbReference type="EMBL" id="MBO1512574.1"/>
    </source>
</evidence>
<feature type="transmembrane region" description="Helical" evidence="6">
    <location>
        <begin position="112"/>
        <end position="130"/>
    </location>
</feature>
<evidence type="ECO:0000256" key="1">
    <source>
        <dbReference type="ARBA" id="ARBA00004651"/>
    </source>
</evidence>
<evidence type="ECO:0000256" key="6">
    <source>
        <dbReference type="SAM" id="Phobius"/>
    </source>
</evidence>
<dbReference type="Proteomes" id="UP000663981">
    <property type="component" value="Unassembled WGS sequence"/>
</dbReference>
<dbReference type="InterPro" id="IPR008457">
    <property type="entry name" value="Cu-R_CopD_dom"/>
</dbReference>
<feature type="transmembrane region" description="Helical" evidence="6">
    <location>
        <begin position="86"/>
        <end position="105"/>
    </location>
</feature>
<feature type="transmembrane region" description="Helical" evidence="6">
    <location>
        <begin position="215"/>
        <end position="234"/>
    </location>
</feature>
<dbReference type="PANTHER" id="PTHR34820:SF4">
    <property type="entry name" value="INNER MEMBRANE PROTEIN YEBZ"/>
    <property type="match status" value="1"/>
</dbReference>
<sequence length="360" mass="40440">MNQLIPMTEYVTYMLFSYLVGYVVLQFVPASKKPSIKASKQSLLLTVLGIIIFTFFPVLQVISFFAPEGLLSFSAYAILTEFQVGIAWLYGSFFAVFLWMIIYVEGSKYLQALFLLLMIVSVGYASHASTLDLLPGLFTHSIHFLTITIWVGVLIHVGWLANSIKNWHSFLRWFTPLSIILFFMTTMSGVFLMFFVIEPRDYANAWVLPYGQMLLIKHLSIIPVLAFAFINGILSRKAKIDSGFNAKKWVQAETVILMIVFFITGVLGTLPPPHQVNATVIQEGAAIWVELLLGHEVVAPFTVQFSGGFQSILIMIIAFMFLAMIFVSFYKRVSPWIALGFGVIFIIATYLGLIMSLIVG</sequence>
<reference evidence="8 9" key="1">
    <citation type="submission" date="2021-03" db="EMBL/GenBank/DDBJ databases">
        <title>Whole genome sequence of Metabacillus bambusae BG109.</title>
        <authorList>
            <person name="Jeong J.W."/>
        </authorList>
    </citation>
    <scope>NUCLEOTIDE SEQUENCE [LARGE SCALE GENOMIC DNA]</scope>
    <source>
        <strain evidence="8 9">BG109</strain>
    </source>
</reference>
<keyword evidence="9" id="KW-1185">Reference proteome</keyword>
<accession>A0ABS3N3C8</accession>
<feature type="domain" description="Copper resistance protein D" evidence="7">
    <location>
        <begin position="170"/>
        <end position="267"/>
    </location>
</feature>
<dbReference type="PANTHER" id="PTHR34820">
    <property type="entry name" value="INNER MEMBRANE PROTEIN YEBZ"/>
    <property type="match status" value="1"/>
</dbReference>
<evidence type="ECO:0000313" key="9">
    <source>
        <dbReference type="Proteomes" id="UP000663981"/>
    </source>
</evidence>
<protein>
    <submittedName>
        <fullName evidence="8">CopD family protein</fullName>
    </submittedName>
</protein>
<dbReference type="EMBL" id="JAGDEL010000008">
    <property type="protein sequence ID" value="MBO1512574.1"/>
    <property type="molecule type" value="Genomic_DNA"/>
</dbReference>
<comment type="caution">
    <text evidence="8">The sequence shown here is derived from an EMBL/GenBank/DDBJ whole genome shotgun (WGS) entry which is preliminary data.</text>
</comment>
<feature type="transmembrane region" description="Helical" evidence="6">
    <location>
        <begin position="142"/>
        <end position="161"/>
    </location>
</feature>
<proteinExistence type="predicted"/>
<feature type="transmembrane region" description="Helical" evidence="6">
    <location>
        <begin position="312"/>
        <end position="330"/>
    </location>
</feature>
<name>A0ABS3N3C8_9BACI</name>
<feature type="transmembrane region" description="Helical" evidence="6">
    <location>
        <begin position="255"/>
        <end position="273"/>
    </location>
</feature>
<dbReference type="InterPro" id="IPR032694">
    <property type="entry name" value="CopC/D"/>
</dbReference>
<keyword evidence="4 6" id="KW-1133">Transmembrane helix</keyword>
<evidence type="ECO:0000256" key="3">
    <source>
        <dbReference type="ARBA" id="ARBA00022692"/>
    </source>
</evidence>
<dbReference type="RefSeq" id="WP_207978705.1">
    <property type="nucleotide sequence ID" value="NZ_JAGDEL010000008.1"/>
</dbReference>